<dbReference type="Proteomes" id="UP000316882">
    <property type="component" value="Unassembled WGS sequence"/>
</dbReference>
<feature type="transmembrane region" description="Helical" evidence="1">
    <location>
        <begin position="12"/>
        <end position="31"/>
    </location>
</feature>
<evidence type="ECO:0000256" key="1">
    <source>
        <dbReference type="SAM" id="Phobius"/>
    </source>
</evidence>
<gene>
    <name evidence="2" type="ORF">BPA01_06680</name>
</gene>
<protein>
    <submittedName>
        <fullName evidence="2">Uncharacterized protein</fullName>
    </submittedName>
</protein>
<feature type="transmembrane region" description="Helical" evidence="1">
    <location>
        <begin position="37"/>
        <end position="55"/>
    </location>
</feature>
<dbReference type="EMBL" id="BJMH01000002">
    <property type="protein sequence ID" value="GEB31088.1"/>
    <property type="molecule type" value="Genomic_DNA"/>
</dbReference>
<keyword evidence="1" id="KW-0472">Membrane</keyword>
<dbReference type="RefSeq" id="WP_167470322.1">
    <property type="nucleotide sequence ID" value="NZ_BJMH01000002.1"/>
</dbReference>
<evidence type="ECO:0000313" key="3">
    <source>
        <dbReference type="Proteomes" id="UP000316882"/>
    </source>
</evidence>
<organism evidence="2 3">
    <name type="scientific">Brevibacillus parabrevis</name>
    <dbReference type="NCBI Taxonomy" id="54914"/>
    <lineage>
        <taxon>Bacteria</taxon>
        <taxon>Bacillati</taxon>
        <taxon>Bacillota</taxon>
        <taxon>Bacilli</taxon>
        <taxon>Bacillales</taxon>
        <taxon>Paenibacillaceae</taxon>
        <taxon>Brevibacillus</taxon>
    </lineage>
</organism>
<dbReference type="AlphaFoldDB" id="A0A4Y3PIP3"/>
<name>A0A4Y3PIP3_BREPA</name>
<accession>A0A4Y3PIP3</accession>
<keyword evidence="1" id="KW-1133">Transmembrane helix</keyword>
<comment type="caution">
    <text evidence="2">The sequence shown here is derived from an EMBL/GenBank/DDBJ whole genome shotgun (WGS) entry which is preliminary data.</text>
</comment>
<keyword evidence="1" id="KW-0812">Transmembrane</keyword>
<sequence>MGLRSYRLRQGGALRRVLGVALAVGGITIFLYMAPPWVWYSLLAAALMGAGWFLYRGK</sequence>
<reference evidence="2 3" key="1">
    <citation type="submission" date="2019-06" db="EMBL/GenBank/DDBJ databases">
        <title>Whole genome shotgun sequence of Brevibacillus parabrevis NBRC 12334.</title>
        <authorList>
            <person name="Hosoyama A."/>
            <person name="Uohara A."/>
            <person name="Ohji S."/>
            <person name="Ichikawa N."/>
        </authorList>
    </citation>
    <scope>NUCLEOTIDE SEQUENCE [LARGE SCALE GENOMIC DNA]</scope>
    <source>
        <strain evidence="2 3">NBRC 12334</strain>
    </source>
</reference>
<proteinExistence type="predicted"/>
<keyword evidence="3" id="KW-1185">Reference proteome</keyword>
<evidence type="ECO:0000313" key="2">
    <source>
        <dbReference type="EMBL" id="GEB31088.1"/>
    </source>
</evidence>